<reference evidence="16" key="1">
    <citation type="journal article" date="2015" name="Genome Announc.">
        <title>Whole-Genome Sequences of 80 Environmental and Clinical Isolates of Burkholderia pseudomallei.</title>
        <authorList>
            <person name="Johnson S.L."/>
            <person name="Baker A.L."/>
            <person name="Chain P.S."/>
            <person name="Currie B.J."/>
            <person name="Daligault H.E."/>
            <person name="Davenport K.W."/>
            <person name="Davis C.B."/>
            <person name="Inglis T.J."/>
            <person name="Kaestli M."/>
            <person name="Koren S."/>
            <person name="Mayo M."/>
            <person name="Merritt A.J."/>
            <person name="Price E.P."/>
            <person name="Sarovich D.S."/>
            <person name="Warner J."/>
            <person name="Rosovitz M.J."/>
        </authorList>
    </citation>
    <scope>NUCLEOTIDE SEQUENCE [LARGE SCALE GENOMIC DNA]</scope>
    <source>
        <strain evidence="16">DSM 2030</strain>
    </source>
</reference>
<evidence type="ECO:0000256" key="4">
    <source>
        <dbReference type="ARBA" id="ARBA00022605"/>
    </source>
</evidence>
<organism evidence="15 16">
    <name type="scientific">Thermoanaerobacter kivui</name>
    <name type="common">Acetogenium kivui</name>
    <dbReference type="NCBI Taxonomy" id="2325"/>
    <lineage>
        <taxon>Bacteria</taxon>
        <taxon>Bacillati</taxon>
        <taxon>Bacillota</taxon>
        <taxon>Clostridia</taxon>
        <taxon>Thermoanaerobacterales</taxon>
        <taxon>Thermoanaerobacteraceae</taxon>
        <taxon>Thermoanaerobacter</taxon>
    </lineage>
</organism>
<evidence type="ECO:0000256" key="12">
    <source>
        <dbReference type="RuleBase" id="RU003903"/>
    </source>
</evidence>
<keyword evidence="7 9" id="KW-0560">Oxidoreductase</keyword>
<dbReference type="InterPro" id="IPR029036">
    <property type="entry name" value="P5CR_dimer"/>
</dbReference>
<dbReference type="AlphaFoldDB" id="A0A097ARL4"/>
<dbReference type="PANTHER" id="PTHR11645:SF0">
    <property type="entry name" value="PYRROLINE-5-CARBOXYLATE REDUCTASE 3"/>
    <property type="match status" value="1"/>
</dbReference>
<evidence type="ECO:0000256" key="5">
    <source>
        <dbReference type="ARBA" id="ARBA00022650"/>
    </source>
</evidence>
<dbReference type="InterPro" id="IPR000304">
    <property type="entry name" value="Pyrroline-COOH_reductase"/>
</dbReference>
<evidence type="ECO:0000313" key="15">
    <source>
        <dbReference type="EMBL" id="AIS52449.1"/>
    </source>
</evidence>
<comment type="subcellular location">
    <subcellularLocation>
        <location evidence="1 9">Cytoplasm</location>
    </subcellularLocation>
</comment>
<dbReference type="SUPFAM" id="SSF48179">
    <property type="entry name" value="6-phosphogluconate dehydrogenase C-terminal domain-like"/>
    <property type="match status" value="1"/>
</dbReference>
<dbReference type="Pfam" id="PF03807">
    <property type="entry name" value="F420_oxidored"/>
    <property type="match status" value="1"/>
</dbReference>
<dbReference type="InterPro" id="IPR028939">
    <property type="entry name" value="P5C_Rdtase_cat_N"/>
</dbReference>
<dbReference type="Gene3D" id="3.40.50.720">
    <property type="entry name" value="NAD(P)-binding Rossmann-like Domain"/>
    <property type="match status" value="1"/>
</dbReference>
<dbReference type="PROSITE" id="PS00521">
    <property type="entry name" value="P5CR"/>
    <property type="match status" value="1"/>
</dbReference>
<evidence type="ECO:0000256" key="11">
    <source>
        <dbReference type="PIRSR" id="PIRSR000193-1"/>
    </source>
</evidence>
<dbReference type="Gene3D" id="1.10.3730.10">
    <property type="entry name" value="ProC C-terminal domain-like"/>
    <property type="match status" value="1"/>
</dbReference>
<evidence type="ECO:0000256" key="9">
    <source>
        <dbReference type="HAMAP-Rule" id="MF_01925"/>
    </source>
</evidence>
<dbReference type="GO" id="GO:0055129">
    <property type="term" value="P:L-proline biosynthetic process"/>
    <property type="evidence" value="ECO:0007669"/>
    <property type="project" value="UniProtKB-UniRule"/>
</dbReference>
<evidence type="ECO:0000256" key="6">
    <source>
        <dbReference type="ARBA" id="ARBA00022857"/>
    </source>
</evidence>
<dbReference type="InterPro" id="IPR008927">
    <property type="entry name" value="6-PGluconate_DH-like_C_sf"/>
</dbReference>
<evidence type="ECO:0000313" key="16">
    <source>
        <dbReference type="Proteomes" id="UP000029669"/>
    </source>
</evidence>
<dbReference type="GO" id="GO:0005737">
    <property type="term" value="C:cytoplasm"/>
    <property type="evidence" value="ECO:0007669"/>
    <property type="project" value="UniProtKB-SubCell"/>
</dbReference>
<dbReference type="Proteomes" id="UP000029669">
    <property type="component" value="Chromosome"/>
</dbReference>
<dbReference type="HOGENOM" id="CLU_042344_3_1_9"/>
<feature type="domain" description="Pyrroline-5-carboxylate reductase catalytic N-terminal" evidence="13">
    <location>
        <begin position="26"/>
        <end position="120"/>
    </location>
</feature>
<protein>
    <recommendedName>
        <fullName evidence="9 10">Pyrroline-5-carboxylate reductase</fullName>
        <shortName evidence="9">P5C reductase</shortName>
        <shortName evidence="9">P5CR</shortName>
        <ecNumber evidence="9 10">1.5.1.2</ecNumber>
    </recommendedName>
    <alternativeName>
        <fullName evidence="9">PCA reductase</fullName>
    </alternativeName>
</protein>
<evidence type="ECO:0000256" key="7">
    <source>
        <dbReference type="ARBA" id="ARBA00023002"/>
    </source>
</evidence>
<keyword evidence="16" id="KW-1185">Reference proteome</keyword>
<evidence type="ECO:0000256" key="3">
    <source>
        <dbReference type="ARBA" id="ARBA00022490"/>
    </source>
</evidence>
<dbReference type="FunFam" id="3.40.50.720:FF:000190">
    <property type="entry name" value="Pyrroline-5-carboxylate reductase"/>
    <property type="match status" value="1"/>
</dbReference>
<comment type="similarity">
    <text evidence="2 9 12">Belongs to the pyrroline-5-carboxylate reductase family.</text>
</comment>
<dbReference type="EC" id="1.5.1.2" evidence="9 10"/>
<proteinExistence type="inferred from homology"/>
<dbReference type="UniPathway" id="UPA00098">
    <property type="reaction ID" value="UER00361"/>
</dbReference>
<comment type="catalytic activity">
    <reaction evidence="9 12">
        <text>L-proline + NADP(+) = (S)-1-pyrroline-5-carboxylate + NADPH + 2 H(+)</text>
        <dbReference type="Rhea" id="RHEA:14109"/>
        <dbReference type="ChEBI" id="CHEBI:15378"/>
        <dbReference type="ChEBI" id="CHEBI:17388"/>
        <dbReference type="ChEBI" id="CHEBI:57783"/>
        <dbReference type="ChEBI" id="CHEBI:58349"/>
        <dbReference type="ChEBI" id="CHEBI:60039"/>
        <dbReference type="EC" id="1.5.1.2"/>
    </reaction>
</comment>
<accession>A0A097ARL4</accession>
<name>A0A097ARL4_THEKI</name>
<feature type="binding site" evidence="11">
    <location>
        <position position="79"/>
    </location>
    <ligand>
        <name>NADPH</name>
        <dbReference type="ChEBI" id="CHEBI:57783"/>
    </ligand>
</feature>
<dbReference type="HAMAP" id="MF_01925">
    <property type="entry name" value="P5C_reductase"/>
    <property type="match status" value="1"/>
</dbReference>
<dbReference type="InterPro" id="IPR053790">
    <property type="entry name" value="P5CR-like_CS"/>
</dbReference>
<dbReference type="NCBIfam" id="TIGR00112">
    <property type="entry name" value="proC"/>
    <property type="match status" value="1"/>
</dbReference>
<dbReference type="Pfam" id="PF14748">
    <property type="entry name" value="P5CR_dimer"/>
    <property type="match status" value="1"/>
</dbReference>
<keyword evidence="3 9" id="KW-0963">Cytoplasm</keyword>
<evidence type="ECO:0000256" key="1">
    <source>
        <dbReference type="ARBA" id="ARBA00004496"/>
    </source>
</evidence>
<evidence type="ECO:0000259" key="13">
    <source>
        <dbReference type="Pfam" id="PF03807"/>
    </source>
</evidence>
<keyword evidence="6 9" id="KW-0521">NADP</keyword>
<comment type="pathway">
    <text evidence="9 12">Amino-acid biosynthesis; L-proline biosynthesis; L-proline from L-glutamate 5-semialdehyde: step 1/1.</text>
</comment>
<evidence type="ECO:0000256" key="8">
    <source>
        <dbReference type="ARBA" id="ARBA00058118"/>
    </source>
</evidence>
<evidence type="ECO:0000256" key="2">
    <source>
        <dbReference type="ARBA" id="ARBA00005525"/>
    </source>
</evidence>
<dbReference type="PANTHER" id="PTHR11645">
    <property type="entry name" value="PYRROLINE-5-CARBOXYLATE REDUCTASE"/>
    <property type="match status" value="1"/>
</dbReference>
<evidence type="ECO:0000259" key="14">
    <source>
        <dbReference type="Pfam" id="PF14748"/>
    </source>
</evidence>
<dbReference type="KEGG" id="tki:TKV_c12780"/>
<keyword evidence="5 9" id="KW-0641">Proline biosynthesis</keyword>
<keyword evidence="4 9" id="KW-0028">Amino-acid biosynthesis</keyword>
<evidence type="ECO:0000256" key="10">
    <source>
        <dbReference type="NCBIfam" id="TIGR00112"/>
    </source>
</evidence>
<comment type="function">
    <text evidence="8 9">Catalyzes the reduction of 1-pyrroline-5-carboxylate (PCA) to L-proline.</text>
</comment>
<dbReference type="PIRSF" id="PIRSF000193">
    <property type="entry name" value="Pyrrol-5-carb_rd"/>
    <property type="match status" value="1"/>
</dbReference>
<gene>
    <name evidence="9 15" type="primary">proC</name>
    <name evidence="15" type="ORF">TKV_c12780</name>
</gene>
<feature type="binding site" evidence="11">
    <location>
        <begin position="92"/>
        <end position="95"/>
    </location>
    <ligand>
        <name>NADP(+)</name>
        <dbReference type="ChEBI" id="CHEBI:58349"/>
    </ligand>
</feature>
<sequence length="288" mass="31067">MKNKKTVLGLTNTVFSNKKEERFMMKIGFIGVGNMGLALIKGILKSDFIDAKDLILYDPVKEKTAGLEKEFGVIVAKDNIDLTEKSDIIILAVKPNIYDAVLEEIKVKVTDKKIIITIAPGITISHVKDILKAGKIVRTIPNTPALIGEGITAISYSPEIQQEDKKIVEDIFKTCGEIVEVEEKLIDVAMAVSSCSPAFVYMFIEALADGGVLLGLPRDVAYKLASKAVAGAGNMVLKTGFHPGQLKDMVTSPGGTTIEGLRILEKNAMRSAVIEAASAAYQKTKGLK</sequence>
<dbReference type="EMBL" id="CP009170">
    <property type="protein sequence ID" value="AIS52449.1"/>
    <property type="molecule type" value="Genomic_DNA"/>
</dbReference>
<feature type="binding site" evidence="11">
    <location>
        <begin position="30"/>
        <end position="35"/>
    </location>
    <ligand>
        <name>NADP(+)</name>
        <dbReference type="ChEBI" id="CHEBI:58349"/>
    </ligand>
</feature>
<comment type="catalytic activity">
    <reaction evidence="9">
        <text>L-proline + NAD(+) = (S)-1-pyrroline-5-carboxylate + NADH + 2 H(+)</text>
        <dbReference type="Rhea" id="RHEA:14105"/>
        <dbReference type="ChEBI" id="CHEBI:15378"/>
        <dbReference type="ChEBI" id="CHEBI:17388"/>
        <dbReference type="ChEBI" id="CHEBI:57540"/>
        <dbReference type="ChEBI" id="CHEBI:57945"/>
        <dbReference type="ChEBI" id="CHEBI:60039"/>
        <dbReference type="EC" id="1.5.1.2"/>
    </reaction>
</comment>
<dbReference type="GO" id="GO:0004735">
    <property type="term" value="F:pyrroline-5-carboxylate reductase activity"/>
    <property type="evidence" value="ECO:0007669"/>
    <property type="project" value="UniProtKB-UniRule"/>
</dbReference>
<dbReference type="STRING" id="2325.TKV_c12780"/>
<dbReference type="eggNOG" id="COG0345">
    <property type="taxonomic scope" value="Bacteria"/>
</dbReference>
<dbReference type="InterPro" id="IPR036291">
    <property type="entry name" value="NAD(P)-bd_dom_sf"/>
</dbReference>
<dbReference type="FunFam" id="1.10.3730.10:FF:000001">
    <property type="entry name" value="Pyrroline-5-carboxylate reductase"/>
    <property type="match status" value="1"/>
</dbReference>
<feature type="domain" description="Pyrroline-5-carboxylate reductase dimerisation" evidence="14">
    <location>
        <begin position="183"/>
        <end position="286"/>
    </location>
</feature>
<dbReference type="SUPFAM" id="SSF51735">
    <property type="entry name" value="NAD(P)-binding Rossmann-fold domains"/>
    <property type="match status" value="1"/>
</dbReference>